<dbReference type="GO" id="GO:0046514">
    <property type="term" value="P:ceramide catabolic process"/>
    <property type="evidence" value="ECO:0007669"/>
    <property type="project" value="InterPro"/>
</dbReference>
<gene>
    <name evidence="9" type="ORF">PRK78_000795</name>
</gene>
<feature type="domain" description="Neutral/alkaline non-lysosomal ceramidase N-terminal" evidence="7">
    <location>
        <begin position="57"/>
        <end position="596"/>
    </location>
</feature>
<dbReference type="PANTHER" id="PTHR12670">
    <property type="entry name" value="CERAMIDASE"/>
    <property type="match status" value="1"/>
</dbReference>
<evidence type="ECO:0000256" key="3">
    <source>
        <dbReference type="PIRSR" id="PIRSR606823-1"/>
    </source>
</evidence>
<dbReference type="GO" id="GO:0046512">
    <property type="term" value="P:sphingosine biosynthetic process"/>
    <property type="evidence" value="ECO:0007669"/>
    <property type="project" value="TreeGrafter"/>
</dbReference>
<dbReference type="InterPro" id="IPR031331">
    <property type="entry name" value="NEUT/ALK_ceramidase_C"/>
</dbReference>
<dbReference type="AlphaFoldDB" id="A0AAF0DBT1"/>
<organism evidence="9 10">
    <name type="scientific">Emydomyces testavorans</name>
    <dbReference type="NCBI Taxonomy" id="2070801"/>
    <lineage>
        <taxon>Eukaryota</taxon>
        <taxon>Fungi</taxon>
        <taxon>Dikarya</taxon>
        <taxon>Ascomycota</taxon>
        <taxon>Pezizomycotina</taxon>
        <taxon>Eurotiomycetes</taxon>
        <taxon>Eurotiomycetidae</taxon>
        <taxon>Onygenales</taxon>
        <taxon>Nannizziopsiaceae</taxon>
        <taxon>Emydomyces</taxon>
    </lineage>
</organism>
<feature type="active site" description="Nucleophile" evidence="3">
    <location>
        <position position="328"/>
    </location>
</feature>
<feature type="domain" description="Neutral/alkaline non-lysosomal ceramidase C-terminal" evidence="8">
    <location>
        <begin position="601"/>
        <end position="772"/>
    </location>
</feature>
<dbReference type="Gene3D" id="2.60.40.2300">
    <property type="entry name" value="Neutral/alkaline non-lysosomal ceramidase, C-terminal domain"/>
    <property type="match status" value="1"/>
</dbReference>
<keyword evidence="5" id="KW-0443">Lipid metabolism</keyword>
<dbReference type="Pfam" id="PF17048">
    <property type="entry name" value="Ceramidse_alk_C"/>
    <property type="match status" value="1"/>
</dbReference>
<name>A0AAF0DBT1_9EURO</name>
<proteinExistence type="inferred from homology"/>
<comment type="similarity">
    <text evidence="1 5">Belongs to the neutral ceramidase family.</text>
</comment>
<keyword evidence="5" id="KW-0746">Sphingolipid metabolism</keyword>
<evidence type="ECO:0000256" key="2">
    <source>
        <dbReference type="ARBA" id="ARBA00022801"/>
    </source>
</evidence>
<dbReference type="PANTHER" id="PTHR12670:SF1">
    <property type="entry name" value="NEUTRAL CERAMIDASE"/>
    <property type="match status" value="1"/>
</dbReference>
<evidence type="ECO:0000259" key="8">
    <source>
        <dbReference type="Pfam" id="PF17048"/>
    </source>
</evidence>
<dbReference type="GO" id="GO:0046872">
    <property type="term" value="F:metal ion binding"/>
    <property type="evidence" value="ECO:0007669"/>
    <property type="project" value="UniProtKB-KW"/>
</dbReference>
<protein>
    <recommendedName>
        <fullName evidence="5">Neutral ceramidase</fullName>
        <ecNumber evidence="5">3.5.1.23</ecNumber>
    </recommendedName>
</protein>
<feature type="binding site" evidence="4">
    <location>
        <position position="168"/>
    </location>
    <ligand>
        <name>Zn(2+)</name>
        <dbReference type="ChEBI" id="CHEBI:29105"/>
    </ligand>
</feature>
<dbReference type="InterPro" id="IPR006823">
    <property type="entry name" value="Ceramidase_alk"/>
</dbReference>
<feature type="chain" id="PRO_5042027459" description="Neutral ceramidase" evidence="6">
    <location>
        <begin position="21"/>
        <end position="774"/>
    </location>
</feature>
<sequence>MARFGIVVCLLSVFLGTVFVLQQFANPGFSRHPRWFASTRMSSRSGPTSTKEDGDAYLLGVGKADVTGMPLVEQNAYYRNEQSRPVVEVPFMGYAYSEQIGSGLRQRIYSRAFIVGDRKKPENRFVYIVLDTAAGDTAIRDGVLRGLAELGGDYEHYGQHNVAVTGTHSHAGPGAWLNYLIPQISTKGFDKQSYQAIVDGTILSIKRAHEAMVPGRLSFATSKIDDGNINRSPFAYLNNPADERARYDSDTDKTFSMLRFDRLEDKKTIGVLTFYSVHGTSLYRNNTLVAGDNKGVAAILFEQTVRDDQRFAKGFVAGFSQSSVGDVSPNILGAFCEDTGLPCKFDDSTCNGKSELCHGRGPFFREQDEGAKSCFEIGRRQYFAAKKLYDKMGQNAASIQGPSVVSSFHTFQDFSNYTFNSPFDQSRELTTCSAALGFGFAGGTTDGPGYFDFTQNGTDSPSTKNPVWKIARDILHPPTPQQTECHKPKKILLDVGELTFPYQWTPNIVDIQVLRVGPVLIVVSSGEATTMAGRRWKAAIAQSATRKLNIPDPIVLLGGPANTYVHYITTEEEYHIQRYEGASTLHGPFTLAAHVNVALTYLPHLAGDSTSPPVPPGPSPQINTDRSLSFITGVVLDTPPIGKSFGDVLAPSPEGKTFRPGDTVFTSFVGANPRNNLRLEGTYATVEREIGKNKWEVARDDADWNLTYHWGRKSPGLATSEVTIEWLIEDDYYSVGTKKTKSGTYRMVYYGDAKGADGKIRAFKGIGPRFTVSA</sequence>
<dbReference type="InterPro" id="IPR038445">
    <property type="entry name" value="NCDase_C_sf"/>
</dbReference>
<dbReference type="Proteomes" id="UP001219355">
    <property type="component" value="Chromosome 1"/>
</dbReference>
<dbReference type="GO" id="GO:0017040">
    <property type="term" value="F:N-acylsphingosine amidohydrolase activity"/>
    <property type="evidence" value="ECO:0007669"/>
    <property type="project" value="UniProtKB-UniRule"/>
</dbReference>
<dbReference type="Pfam" id="PF04734">
    <property type="entry name" value="Ceramidase_alk"/>
    <property type="match status" value="1"/>
</dbReference>
<feature type="binding site" evidence="4">
    <location>
        <position position="527"/>
    </location>
    <ligand>
        <name>Zn(2+)</name>
        <dbReference type="ChEBI" id="CHEBI:29105"/>
    </ligand>
</feature>
<evidence type="ECO:0000256" key="5">
    <source>
        <dbReference type="RuleBase" id="RU366019"/>
    </source>
</evidence>
<feature type="binding site" evidence="4">
    <location>
        <position position="567"/>
    </location>
    <ligand>
        <name>Zn(2+)</name>
        <dbReference type="ChEBI" id="CHEBI:29105"/>
    </ligand>
</feature>
<keyword evidence="2 5" id="KW-0378">Hydrolase</keyword>
<comment type="cofactor">
    <cofactor evidence="4">
        <name>Zn(2+)</name>
        <dbReference type="ChEBI" id="CHEBI:29105"/>
    </cofactor>
    <text evidence="4">Binds 1 zinc ion per subunit.</text>
</comment>
<evidence type="ECO:0000256" key="4">
    <source>
        <dbReference type="PIRSR" id="PIRSR606823-2"/>
    </source>
</evidence>
<reference evidence="9" key="1">
    <citation type="submission" date="2023-03" db="EMBL/GenBank/DDBJ databases">
        <title>Emydomyces testavorans Genome Sequence.</title>
        <authorList>
            <person name="Hoyer L."/>
        </authorList>
    </citation>
    <scope>NUCLEOTIDE SEQUENCE</scope>
    <source>
        <strain evidence="9">16-2883</strain>
    </source>
</reference>
<dbReference type="EMBL" id="CP120627">
    <property type="protein sequence ID" value="WEW55365.1"/>
    <property type="molecule type" value="Genomic_DNA"/>
</dbReference>
<dbReference type="InterPro" id="IPR031329">
    <property type="entry name" value="NEUT/ALK_ceramidase_N"/>
</dbReference>
<feature type="binding site" evidence="4">
    <location>
        <position position="278"/>
    </location>
    <ligand>
        <name>Zn(2+)</name>
        <dbReference type="ChEBI" id="CHEBI:29105"/>
    </ligand>
</feature>
<dbReference type="EC" id="3.5.1.23" evidence="5"/>
<evidence type="ECO:0000259" key="7">
    <source>
        <dbReference type="Pfam" id="PF04734"/>
    </source>
</evidence>
<dbReference type="GO" id="GO:0016020">
    <property type="term" value="C:membrane"/>
    <property type="evidence" value="ECO:0007669"/>
    <property type="project" value="GOC"/>
</dbReference>
<keyword evidence="4" id="KW-0862">Zinc</keyword>
<evidence type="ECO:0000256" key="1">
    <source>
        <dbReference type="ARBA" id="ARBA00009835"/>
    </source>
</evidence>
<feature type="signal peptide" evidence="6">
    <location>
        <begin position="1"/>
        <end position="20"/>
    </location>
</feature>
<dbReference type="GO" id="GO:0005576">
    <property type="term" value="C:extracellular region"/>
    <property type="evidence" value="ECO:0007669"/>
    <property type="project" value="TreeGrafter"/>
</dbReference>
<accession>A0AAF0DBT1</accession>
<dbReference type="GO" id="GO:0042759">
    <property type="term" value="P:long-chain fatty acid biosynthetic process"/>
    <property type="evidence" value="ECO:0007669"/>
    <property type="project" value="TreeGrafter"/>
</dbReference>
<comment type="catalytic activity">
    <reaction evidence="5">
        <text>an N-acylsphing-4-enine + H2O = sphing-4-enine + a fatty acid</text>
        <dbReference type="Rhea" id="RHEA:20856"/>
        <dbReference type="ChEBI" id="CHEBI:15377"/>
        <dbReference type="ChEBI" id="CHEBI:28868"/>
        <dbReference type="ChEBI" id="CHEBI:52639"/>
        <dbReference type="ChEBI" id="CHEBI:57756"/>
        <dbReference type="EC" id="3.5.1.23"/>
    </reaction>
</comment>
<keyword evidence="6" id="KW-0732">Signal</keyword>
<keyword evidence="10" id="KW-1185">Reference proteome</keyword>
<evidence type="ECO:0000313" key="10">
    <source>
        <dbReference type="Proteomes" id="UP001219355"/>
    </source>
</evidence>
<keyword evidence="4" id="KW-0479">Metal-binding</keyword>
<evidence type="ECO:0000256" key="6">
    <source>
        <dbReference type="SAM" id="SignalP"/>
    </source>
</evidence>
<evidence type="ECO:0000313" key="9">
    <source>
        <dbReference type="EMBL" id="WEW55365.1"/>
    </source>
</evidence>